<feature type="non-terminal residue" evidence="4">
    <location>
        <position position="53"/>
    </location>
</feature>
<reference evidence="4" key="1">
    <citation type="journal article" date="2022" name="bioRxiv">
        <title>Sequencing and chromosome-scale assembly of the giantPleurodeles waltlgenome.</title>
        <authorList>
            <person name="Brown T."/>
            <person name="Elewa A."/>
            <person name="Iarovenko S."/>
            <person name="Subramanian E."/>
            <person name="Araus A.J."/>
            <person name="Petzold A."/>
            <person name="Susuki M."/>
            <person name="Suzuki K.-i.T."/>
            <person name="Hayashi T."/>
            <person name="Toyoda A."/>
            <person name="Oliveira C."/>
            <person name="Osipova E."/>
            <person name="Leigh N.D."/>
            <person name="Simon A."/>
            <person name="Yun M.H."/>
        </authorList>
    </citation>
    <scope>NUCLEOTIDE SEQUENCE</scope>
    <source>
        <strain evidence="4">20211129_DDA</strain>
        <tissue evidence="4">Liver</tissue>
    </source>
</reference>
<dbReference type="InterPro" id="IPR027417">
    <property type="entry name" value="P-loop_NTPase"/>
</dbReference>
<dbReference type="PANTHER" id="PTHR43146">
    <property type="entry name" value="CANCER-RELATED NUCLEOSIDE-TRIPHOSPHATASE"/>
    <property type="match status" value="1"/>
</dbReference>
<dbReference type="PANTHER" id="PTHR43146:SF1">
    <property type="entry name" value="CANCER-RELATED NUCLEOSIDE-TRIPHOSPHATASE"/>
    <property type="match status" value="1"/>
</dbReference>
<organism evidence="4 5">
    <name type="scientific">Pleurodeles waltl</name>
    <name type="common">Iberian ribbed newt</name>
    <dbReference type="NCBI Taxonomy" id="8319"/>
    <lineage>
        <taxon>Eukaryota</taxon>
        <taxon>Metazoa</taxon>
        <taxon>Chordata</taxon>
        <taxon>Craniata</taxon>
        <taxon>Vertebrata</taxon>
        <taxon>Euteleostomi</taxon>
        <taxon>Amphibia</taxon>
        <taxon>Batrachia</taxon>
        <taxon>Caudata</taxon>
        <taxon>Salamandroidea</taxon>
        <taxon>Salamandridae</taxon>
        <taxon>Pleurodelinae</taxon>
        <taxon>Pleurodeles</taxon>
    </lineage>
</organism>
<dbReference type="Gene3D" id="3.40.50.300">
    <property type="entry name" value="P-loop containing nucleotide triphosphate hydrolases"/>
    <property type="match status" value="1"/>
</dbReference>
<name>A0AAV7RRU9_PLEWA</name>
<dbReference type="GO" id="GO:0017111">
    <property type="term" value="F:ribonucleoside triphosphate phosphatase activity"/>
    <property type="evidence" value="ECO:0007669"/>
    <property type="project" value="InterPro"/>
</dbReference>
<dbReference type="SUPFAM" id="SSF52540">
    <property type="entry name" value="P-loop containing nucleoside triphosphate hydrolases"/>
    <property type="match status" value="1"/>
</dbReference>
<evidence type="ECO:0000256" key="2">
    <source>
        <dbReference type="ARBA" id="ARBA00022801"/>
    </source>
</evidence>
<feature type="non-terminal residue" evidence="4">
    <location>
        <position position="1"/>
    </location>
</feature>
<evidence type="ECO:0000313" key="4">
    <source>
        <dbReference type="EMBL" id="KAJ1153618.1"/>
    </source>
</evidence>
<keyword evidence="3" id="KW-0067">ATP-binding</keyword>
<sequence length="53" mass="5753">VGKTTLVQKTVESLKSSAIPVVGFYTEEVRQSGKRIGFDVVTLSGRRGTLSRI</sequence>
<comment type="caution">
    <text evidence="4">The sequence shown here is derived from an EMBL/GenBank/DDBJ whole genome shotgun (WGS) entry which is preliminary data.</text>
</comment>
<protein>
    <recommendedName>
        <fullName evidence="6">Cancer-related nucleoside-triphosphatase</fullName>
    </recommendedName>
</protein>
<keyword evidence="5" id="KW-1185">Reference proteome</keyword>
<evidence type="ECO:0000256" key="3">
    <source>
        <dbReference type="ARBA" id="ARBA00022840"/>
    </source>
</evidence>
<accession>A0AAV7RRU9</accession>
<evidence type="ECO:0000313" key="5">
    <source>
        <dbReference type="Proteomes" id="UP001066276"/>
    </source>
</evidence>
<keyword evidence="1" id="KW-0547">Nucleotide-binding</keyword>
<dbReference type="Pfam" id="PF03266">
    <property type="entry name" value="NTPase_1"/>
    <property type="match status" value="1"/>
</dbReference>
<dbReference type="InterPro" id="IPR004948">
    <property type="entry name" value="Nuc-triphosphatase_THEP1"/>
</dbReference>
<dbReference type="EMBL" id="JANPWB010000009">
    <property type="protein sequence ID" value="KAJ1153618.1"/>
    <property type="molecule type" value="Genomic_DNA"/>
</dbReference>
<keyword evidence="2" id="KW-0378">Hydrolase</keyword>
<evidence type="ECO:0008006" key="6">
    <source>
        <dbReference type="Google" id="ProtNLM"/>
    </source>
</evidence>
<dbReference type="Proteomes" id="UP001066276">
    <property type="component" value="Chromosome 5"/>
</dbReference>
<dbReference type="GO" id="GO:0005524">
    <property type="term" value="F:ATP binding"/>
    <property type="evidence" value="ECO:0007669"/>
    <property type="project" value="UniProtKB-KW"/>
</dbReference>
<proteinExistence type="predicted"/>
<dbReference type="AlphaFoldDB" id="A0AAV7RRU9"/>
<gene>
    <name evidence="4" type="ORF">NDU88_006377</name>
</gene>
<evidence type="ECO:0000256" key="1">
    <source>
        <dbReference type="ARBA" id="ARBA00022741"/>
    </source>
</evidence>